<reference evidence="4" key="1">
    <citation type="journal article" date="2023" name="Int. J. Syst. Evol. Microbiol.">
        <title>Mesoterricola silvestris gen. nov., sp. nov., Mesoterricola sediminis sp. nov., Geothrix oryzae sp. nov., Geothrix edaphica sp. nov., Geothrix rubra sp. nov., and Geothrix limicola sp. nov., six novel members of Acidobacteriota isolated from soils.</title>
        <authorList>
            <person name="Itoh H."/>
            <person name="Sugisawa Y."/>
            <person name="Mise K."/>
            <person name="Xu Z."/>
            <person name="Kuniyasu M."/>
            <person name="Ushijima N."/>
            <person name="Kawano K."/>
            <person name="Kobayashi E."/>
            <person name="Shiratori Y."/>
            <person name="Masuda Y."/>
            <person name="Senoo K."/>
        </authorList>
    </citation>
    <scope>NUCLEOTIDE SEQUENCE [LARGE SCALE GENOMIC DNA]</scope>
    <source>
        <strain evidence="4">Red222</strain>
    </source>
</reference>
<dbReference type="Gene3D" id="3.40.50.720">
    <property type="entry name" value="NAD(P)-binding Rossmann-like Domain"/>
    <property type="match status" value="1"/>
</dbReference>
<dbReference type="EMBL" id="AP027079">
    <property type="protein sequence ID" value="BDU70455.1"/>
    <property type="molecule type" value="Genomic_DNA"/>
</dbReference>
<dbReference type="InterPro" id="IPR001509">
    <property type="entry name" value="Epimerase_deHydtase"/>
</dbReference>
<dbReference type="Proteomes" id="UP001242010">
    <property type="component" value="Chromosome"/>
</dbReference>
<accession>A0ABM8DTS8</accession>
<dbReference type="InterPro" id="IPR036291">
    <property type="entry name" value="NAD(P)-bd_dom_sf"/>
</dbReference>
<dbReference type="PANTHER" id="PTHR43000">
    <property type="entry name" value="DTDP-D-GLUCOSE 4,6-DEHYDRATASE-RELATED"/>
    <property type="match status" value="1"/>
</dbReference>
<sequence length="356" mass="38793">MESPLGHMSRGNRLGPTDNESTDLALCGAGRFSIMPLGDTSLKVLVTGGAGFIGSNLAECLLEMGHSVRILDNFSEGDRRNLEDLKGDLEIMEGDITRSEDCARACRGVDLVTHQAALGSVPRSVVMPELYSFHNLHGFVTLCNQARLAGVTRIVYASSSSIYGDLKESPISETNRGLPLSPYAASKQGNEDFAAAFHYAHGMTLVGLRYFNVFGPKQNPRGPYAAVIPLFVSQLLRGESPTIFGSGEQSRDFVYVRNVAQSNILGLFGDLPPGAHLINVGSGQRTTINDLYRLIALALHSSITPIHVEERKGDIRDSLADIQRAKSLLGYENSIDIHEGISRTVEWCRNHPDRLR</sequence>
<name>A0ABM8DTS8_9BACT</name>
<protein>
    <submittedName>
        <fullName evidence="3">Epimerase</fullName>
    </submittedName>
</protein>
<dbReference type="SUPFAM" id="SSF51735">
    <property type="entry name" value="NAD(P)-binding Rossmann-fold domains"/>
    <property type="match status" value="1"/>
</dbReference>
<dbReference type="Pfam" id="PF01370">
    <property type="entry name" value="Epimerase"/>
    <property type="match status" value="1"/>
</dbReference>
<dbReference type="Gene3D" id="3.90.25.10">
    <property type="entry name" value="UDP-galactose 4-epimerase, domain 1"/>
    <property type="match status" value="1"/>
</dbReference>
<evidence type="ECO:0000313" key="4">
    <source>
        <dbReference type="Proteomes" id="UP001242010"/>
    </source>
</evidence>
<comment type="similarity">
    <text evidence="1">Belongs to the NAD(P)-dependent epimerase/dehydratase family.</text>
</comment>
<feature type="domain" description="NAD-dependent epimerase/dehydratase" evidence="2">
    <location>
        <begin position="44"/>
        <end position="264"/>
    </location>
</feature>
<dbReference type="RefSeq" id="WP_286354174.1">
    <property type="nucleotide sequence ID" value="NZ_AP027079.1"/>
</dbReference>
<evidence type="ECO:0000259" key="2">
    <source>
        <dbReference type="Pfam" id="PF01370"/>
    </source>
</evidence>
<gene>
    <name evidence="3" type="primary">wbtF</name>
    <name evidence="3" type="ORF">GETHOR_25560</name>
</gene>
<organism evidence="3 4">
    <name type="scientific">Geothrix oryzae</name>
    <dbReference type="NCBI Taxonomy" id="2927975"/>
    <lineage>
        <taxon>Bacteria</taxon>
        <taxon>Pseudomonadati</taxon>
        <taxon>Acidobacteriota</taxon>
        <taxon>Holophagae</taxon>
        <taxon>Holophagales</taxon>
        <taxon>Holophagaceae</taxon>
        <taxon>Geothrix</taxon>
    </lineage>
</organism>
<evidence type="ECO:0000313" key="3">
    <source>
        <dbReference type="EMBL" id="BDU70455.1"/>
    </source>
</evidence>
<evidence type="ECO:0000256" key="1">
    <source>
        <dbReference type="ARBA" id="ARBA00007637"/>
    </source>
</evidence>
<proteinExistence type="inferred from homology"/>
<keyword evidence="4" id="KW-1185">Reference proteome</keyword>